<evidence type="ECO:0000313" key="4">
    <source>
        <dbReference type="EMBL" id="AWK86578.1"/>
    </source>
</evidence>
<evidence type="ECO:0000256" key="2">
    <source>
        <dbReference type="ARBA" id="ARBA00022723"/>
    </source>
</evidence>
<name>A0A2S2CQ33_9PROT</name>
<organism evidence="4 5">
    <name type="scientific">Azospirillum thermophilum</name>
    <dbReference type="NCBI Taxonomy" id="2202148"/>
    <lineage>
        <taxon>Bacteria</taxon>
        <taxon>Pseudomonadati</taxon>
        <taxon>Pseudomonadota</taxon>
        <taxon>Alphaproteobacteria</taxon>
        <taxon>Rhodospirillales</taxon>
        <taxon>Azospirillaceae</taxon>
        <taxon>Azospirillum</taxon>
    </lineage>
</organism>
<reference evidence="5" key="1">
    <citation type="submission" date="2018-05" db="EMBL/GenBank/DDBJ databases">
        <title>Azospirillum thermophila sp. nov., a novel isolated from hot spring.</title>
        <authorList>
            <person name="Zhao Z."/>
        </authorList>
    </citation>
    <scope>NUCLEOTIDE SEQUENCE [LARGE SCALE GENOMIC DNA]</scope>
    <source>
        <strain evidence="5">CFH 70021</strain>
    </source>
</reference>
<gene>
    <name evidence="4" type="ORF">DEW08_10290</name>
</gene>
<dbReference type="SUPFAM" id="SSF47188">
    <property type="entry name" value="Hemerythrin-like"/>
    <property type="match status" value="1"/>
</dbReference>
<keyword evidence="3" id="KW-0408">Iron</keyword>
<dbReference type="InterPro" id="IPR035938">
    <property type="entry name" value="Hemerythrin-like_sf"/>
</dbReference>
<dbReference type="Proteomes" id="UP000245629">
    <property type="component" value="Chromosome 2"/>
</dbReference>
<accession>A0A2S2CQ33</accession>
<sequence length="159" mass="17055">MTIEVSGSVLSGSVCGCDLLPTGAAELDAEHEAILGSLTLMLGQEVVPPDTLRGLRRMMADHFATEAREFPRLRPDRRTAHQEAHDHFLRTVDGLLARGDTGQPVGNADIYPLMLWFVVHSNTADAELAESAGPHGALPDLGTMKGMMAALEHPEFTAS</sequence>
<keyword evidence="2" id="KW-0479">Metal-binding</keyword>
<evidence type="ECO:0000256" key="1">
    <source>
        <dbReference type="ARBA" id="ARBA00010587"/>
    </source>
</evidence>
<proteinExistence type="inferred from homology"/>
<dbReference type="AlphaFoldDB" id="A0A2S2CQ33"/>
<evidence type="ECO:0000256" key="3">
    <source>
        <dbReference type="ARBA" id="ARBA00023004"/>
    </source>
</evidence>
<dbReference type="KEGG" id="azz:DEW08_10290"/>
<comment type="similarity">
    <text evidence="1">Belongs to the hemerythrin family.</text>
</comment>
<evidence type="ECO:0000313" key="5">
    <source>
        <dbReference type="Proteomes" id="UP000245629"/>
    </source>
</evidence>
<evidence type="ECO:0008006" key="6">
    <source>
        <dbReference type="Google" id="ProtNLM"/>
    </source>
</evidence>
<keyword evidence="5" id="KW-1185">Reference proteome</keyword>
<dbReference type="OrthoDB" id="7308167at2"/>
<protein>
    <recommendedName>
        <fullName evidence="6">Hemerythrin-like domain-containing protein</fullName>
    </recommendedName>
</protein>
<dbReference type="Gene3D" id="1.20.120.50">
    <property type="entry name" value="Hemerythrin-like"/>
    <property type="match status" value="1"/>
</dbReference>
<dbReference type="EMBL" id="CP029353">
    <property type="protein sequence ID" value="AWK86578.1"/>
    <property type="molecule type" value="Genomic_DNA"/>
</dbReference>
<dbReference type="GO" id="GO:0046872">
    <property type="term" value="F:metal ion binding"/>
    <property type="evidence" value="ECO:0007669"/>
    <property type="project" value="UniProtKB-KW"/>
</dbReference>
<dbReference type="RefSeq" id="WP_109326841.1">
    <property type="nucleotide sequence ID" value="NZ_CP029353.1"/>
</dbReference>